<dbReference type="Pfam" id="PF00903">
    <property type="entry name" value="Glyoxalase"/>
    <property type="match status" value="2"/>
</dbReference>
<proteinExistence type="predicted"/>
<evidence type="ECO:0000313" key="2">
    <source>
        <dbReference type="EMBL" id="ELP61410.1"/>
    </source>
</evidence>
<dbReference type="InterPro" id="IPR052164">
    <property type="entry name" value="Anthracycline_SecMetBiosynth"/>
</dbReference>
<dbReference type="SUPFAM" id="SSF54593">
    <property type="entry name" value="Glyoxalase/Bleomycin resistance protein/Dihydroxybiphenyl dioxygenase"/>
    <property type="match status" value="2"/>
</dbReference>
<dbReference type="InterPro" id="IPR004360">
    <property type="entry name" value="Glyas_Fos-R_dOase_dom"/>
</dbReference>
<gene>
    <name evidence="2" type="ORF">STRTUCAR8_09095</name>
</gene>
<dbReference type="STRING" id="85558.T45_05651"/>
<dbReference type="InterPro" id="IPR029068">
    <property type="entry name" value="Glyas_Bleomycin-R_OHBP_Dase"/>
</dbReference>
<dbReference type="Proteomes" id="UP000010931">
    <property type="component" value="Unassembled WGS sequence"/>
</dbReference>
<evidence type="ECO:0000313" key="3">
    <source>
        <dbReference type="Proteomes" id="UP000010931"/>
    </source>
</evidence>
<name>L7ESP4_STRT8</name>
<feature type="domain" description="VOC" evidence="1">
    <location>
        <begin position="138"/>
        <end position="259"/>
    </location>
</feature>
<dbReference type="AlphaFoldDB" id="L7ESP4"/>
<dbReference type="PROSITE" id="PS51819">
    <property type="entry name" value="VOC"/>
    <property type="match status" value="2"/>
</dbReference>
<dbReference type="PANTHER" id="PTHR33993">
    <property type="entry name" value="GLYOXALASE-RELATED"/>
    <property type="match status" value="1"/>
</dbReference>
<dbReference type="PANTHER" id="PTHR33993:SF10">
    <property type="entry name" value="CONSERVED PROTEIN"/>
    <property type="match status" value="1"/>
</dbReference>
<protein>
    <submittedName>
        <fullName evidence="2">Glyoxalase family protein</fullName>
    </submittedName>
</protein>
<dbReference type="EMBL" id="AEJB01000686">
    <property type="protein sequence ID" value="ELP61410.1"/>
    <property type="molecule type" value="Genomic_DNA"/>
</dbReference>
<reference evidence="2 3" key="1">
    <citation type="journal article" date="2011" name="Plasmid">
        <title>Streptomyces turgidiscabies Car8 contains a modular pathogenicity island that shares virulence genes with other actinobacterial plant pathogens.</title>
        <authorList>
            <person name="Huguet-Tapia J.C."/>
            <person name="Badger J.H."/>
            <person name="Loria R."/>
            <person name="Pettis G.S."/>
        </authorList>
    </citation>
    <scope>NUCLEOTIDE SEQUENCE [LARGE SCALE GENOMIC DNA]</scope>
    <source>
        <strain evidence="2 3">Car8</strain>
    </source>
</reference>
<dbReference type="CDD" id="cd07247">
    <property type="entry name" value="SgaA_N_like"/>
    <property type="match status" value="2"/>
</dbReference>
<organism evidence="2 3">
    <name type="scientific">Streptomyces turgidiscabies (strain Car8)</name>
    <dbReference type="NCBI Taxonomy" id="698760"/>
    <lineage>
        <taxon>Bacteria</taxon>
        <taxon>Bacillati</taxon>
        <taxon>Actinomycetota</taxon>
        <taxon>Actinomycetes</taxon>
        <taxon>Kitasatosporales</taxon>
        <taxon>Streptomycetaceae</taxon>
        <taxon>Streptomyces</taxon>
    </lineage>
</organism>
<dbReference type="InterPro" id="IPR037523">
    <property type="entry name" value="VOC_core"/>
</dbReference>
<accession>L7ESP4</accession>
<evidence type="ECO:0000259" key="1">
    <source>
        <dbReference type="PROSITE" id="PS51819"/>
    </source>
</evidence>
<dbReference type="Gene3D" id="3.10.180.10">
    <property type="entry name" value="2,3-Dihydroxybiphenyl 1,2-Dioxygenase, domain 1"/>
    <property type="match status" value="2"/>
</dbReference>
<feature type="domain" description="VOC" evidence="1">
    <location>
        <begin position="11"/>
        <end position="124"/>
    </location>
</feature>
<sequence length="264" mass="27648">MMLTTRFVTGAPNWIDLGTPDIEGATTFYRALFGWDFRSAGPEAGGYGFFQMDGRTAAGGMQMAEEQGPPSWTVSFQTPDADATAKAAEQAGGGTPAPPMDVMDAGRMAILTDTTGAVFGLWQPGRIKGLEVAGDPGSLCWVELYTTDVPKVAAFYATVLGLETSAVPFPGGSYTCVNPADTGDDGMFGGVVDVDEDPTGIETTPYWLPYFEVADTDATVATAQAHGGQVRMPATDIEGVGRVARLTDPYGARFAVIRSASAQT</sequence>
<dbReference type="PATRIC" id="fig|698760.3.peg.9618"/>
<keyword evidence="3" id="KW-1185">Reference proteome</keyword>
<comment type="caution">
    <text evidence="2">The sequence shown here is derived from an EMBL/GenBank/DDBJ whole genome shotgun (WGS) entry which is preliminary data.</text>
</comment>